<feature type="signal peptide" evidence="1">
    <location>
        <begin position="1"/>
        <end position="19"/>
    </location>
</feature>
<sequence length="119" mass="13592">MVRWSVVCMVSAFAFPALADEFQPVRDKAEFLRLLEGRELRLGLFKIGLKVLPDGRIEGSALGWGITGTWRWQDGYFCREMDWSGKPIPYNCQLVEARGNEMRFTVDQGAGDSAEFRLR</sequence>
<dbReference type="KEGG" id="gfu:KM031_08165"/>
<dbReference type="EMBL" id="CP076361">
    <property type="protein sequence ID" value="QWK91817.1"/>
    <property type="molecule type" value="Genomic_DNA"/>
</dbReference>
<accession>A0A975P9D7</accession>
<evidence type="ECO:0000256" key="1">
    <source>
        <dbReference type="SAM" id="SignalP"/>
    </source>
</evidence>
<keyword evidence="3" id="KW-1185">Reference proteome</keyword>
<gene>
    <name evidence="2" type="ORF">KM031_08165</name>
</gene>
<dbReference type="RefSeq" id="WP_215506352.1">
    <property type="nucleotide sequence ID" value="NZ_CP076361.1"/>
</dbReference>
<evidence type="ECO:0000313" key="2">
    <source>
        <dbReference type="EMBL" id="QWK91817.1"/>
    </source>
</evidence>
<evidence type="ECO:0000313" key="3">
    <source>
        <dbReference type="Proteomes" id="UP000679352"/>
    </source>
</evidence>
<dbReference type="Proteomes" id="UP000679352">
    <property type="component" value="Chromosome"/>
</dbReference>
<keyword evidence="1" id="KW-0732">Signal</keyword>
<proteinExistence type="predicted"/>
<feature type="chain" id="PRO_5036757352" evidence="1">
    <location>
        <begin position="20"/>
        <end position="119"/>
    </location>
</feature>
<name>A0A975P9D7_9RHOB</name>
<organism evidence="2 3">
    <name type="scientific">Gemmobacter fulvus</name>
    <dbReference type="NCBI Taxonomy" id="2840474"/>
    <lineage>
        <taxon>Bacteria</taxon>
        <taxon>Pseudomonadati</taxon>
        <taxon>Pseudomonadota</taxon>
        <taxon>Alphaproteobacteria</taxon>
        <taxon>Rhodobacterales</taxon>
        <taxon>Paracoccaceae</taxon>
        <taxon>Gemmobacter</taxon>
    </lineage>
</organism>
<dbReference type="AlphaFoldDB" id="A0A975P9D7"/>
<reference evidence="2" key="1">
    <citation type="submission" date="2021-06" db="EMBL/GenBank/DDBJ databases">
        <title>Direct submission.</title>
        <authorList>
            <person name="Lee C.-S."/>
            <person name="Jin L."/>
        </authorList>
    </citation>
    <scope>NUCLEOTIDE SEQUENCE</scope>
    <source>
        <strain evidence="2">Con5</strain>
    </source>
</reference>
<protein>
    <submittedName>
        <fullName evidence="2">Dihydrodipicolinate reductase</fullName>
    </submittedName>
</protein>